<organism evidence="2 3">
    <name type="scientific">Toxocara canis</name>
    <name type="common">Canine roundworm</name>
    <dbReference type="NCBI Taxonomy" id="6265"/>
    <lineage>
        <taxon>Eukaryota</taxon>
        <taxon>Metazoa</taxon>
        <taxon>Ecdysozoa</taxon>
        <taxon>Nematoda</taxon>
        <taxon>Chromadorea</taxon>
        <taxon>Rhabditida</taxon>
        <taxon>Spirurina</taxon>
        <taxon>Ascaridomorpha</taxon>
        <taxon>Ascaridoidea</taxon>
        <taxon>Toxocaridae</taxon>
        <taxon>Toxocara</taxon>
    </lineage>
</organism>
<evidence type="ECO:0000313" key="3">
    <source>
        <dbReference type="Proteomes" id="UP000031036"/>
    </source>
</evidence>
<accession>A0A0B2VAM3</accession>
<comment type="caution">
    <text evidence="2">The sequence shown here is derived from an EMBL/GenBank/DDBJ whole genome shotgun (WGS) entry which is preliminary data.</text>
</comment>
<dbReference type="EMBL" id="JPKZ01001725">
    <property type="protein sequence ID" value="KHN80546.1"/>
    <property type="molecule type" value="Genomic_DNA"/>
</dbReference>
<evidence type="ECO:0000313" key="2">
    <source>
        <dbReference type="EMBL" id="KHN80546.1"/>
    </source>
</evidence>
<evidence type="ECO:0000256" key="1">
    <source>
        <dbReference type="SAM" id="Phobius"/>
    </source>
</evidence>
<keyword evidence="1" id="KW-1133">Transmembrane helix</keyword>
<feature type="transmembrane region" description="Helical" evidence="1">
    <location>
        <begin position="20"/>
        <end position="39"/>
    </location>
</feature>
<keyword evidence="1" id="KW-0812">Transmembrane</keyword>
<sequence>MCLLSDTTCELWRVRNGIPYTYGMHLYVSMSLLLSLYCLPYERVIFYLLSRVDNCIIITAYDARYAVAVLQVYTVIFLHCTAKKVLCPSVAKHFASVVVLSAPDLPLVAFY</sequence>
<proteinExistence type="predicted"/>
<dbReference type="Proteomes" id="UP000031036">
    <property type="component" value="Unassembled WGS sequence"/>
</dbReference>
<dbReference type="AlphaFoldDB" id="A0A0B2VAM3"/>
<keyword evidence="1" id="KW-0472">Membrane</keyword>
<keyword evidence="3" id="KW-1185">Reference proteome</keyword>
<name>A0A0B2VAM3_TOXCA</name>
<gene>
    <name evidence="2" type="ORF">Tcan_00165</name>
</gene>
<reference evidence="2 3" key="1">
    <citation type="submission" date="2014-11" db="EMBL/GenBank/DDBJ databases">
        <title>Genetic blueprint of the zoonotic pathogen Toxocara canis.</title>
        <authorList>
            <person name="Zhu X.-Q."/>
            <person name="Korhonen P.K."/>
            <person name="Cai H."/>
            <person name="Young N.D."/>
            <person name="Nejsum P."/>
            <person name="von Samson-Himmelstjerna G."/>
            <person name="Boag P.R."/>
            <person name="Tan P."/>
            <person name="Li Q."/>
            <person name="Min J."/>
            <person name="Yang Y."/>
            <person name="Wang X."/>
            <person name="Fang X."/>
            <person name="Hall R.S."/>
            <person name="Hofmann A."/>
            <person name="Sternberg P.W."/>
            <person name="Jex A.R."/>
            <person name="Gasser R.B."/>
        </authorList>
    </citation>
    <scope>NUCLEOTIDE SEQUENCE [LARGE SCALE GENOMIC DNA]</scope>
    <source>
        <strain evidence="2">PN_DK_2014</strain>
    </source>
</reference>
<protein>
    <submittedName>
        <fullName evidence="2">Uncharacterized protein</fullName>
    </submittedName>
</protein>